<feature type="non-terminal residue" evidence="3">
    <location>
        <position position="1"/>
    </location>
</feature>
<name>A0ABD2PQD6_9PLAT</name>
<reference evidence="3 4" key="1">
    <citation type="submission" date="2024-11" db="EMBL/GenBank/DDBJ databases">
        <title>Adaptive evolution of stress response genes in parasites aligns with host niche diversity.</title>
        <authorList>
            <person name="Hahn C."/>
            <person name="Resl P."/>
        </authorList>
    </citation>
    <scope>NUCLEOTIDE SEQUENCE [LARGE SCALE GENOMIC DNA]</scope>
    <source>
        <strain evidence="3">EGGRZ-B1_66</strain>
        <tissue evidence="3">Body</tissue>
    </source>
</reference>
<comment type="caution">
    <text evidence="3">The sequence shown here is derived from an EMBL/GenBank/DDBJ whole genome shotgun (WGS) entry which is preliminary data.</text>
</comment>
<keyword evidence="4" id="KW-1185">Reference proteome</keyword>
<feature type="region of interest" description="Disordered" evidence="2">
    <location>
        <begin position="249"/>
        <end position="289"/>
    </location>
</feature>
<gene>
    <name evidence="3" type="primary">TRPM3_4</name>
    <name evidence="3" type="ORF">Ciccas_011737</name>
</gene>
<feature type="compositionally biased region" description="Basic and acidic residues" evidence="2">
    <location>
        <begin position="518"/>
        <end position="530"/>
    </location>
</feature>
<evidence type="ECO:0000256" key="1">
    <source>
        <dbReference type="SAM" id="Coils"/>
    </source>
</evidence>
<feature type="compositionally biased region" description="Polar residues" evidence="2">
    <location>
        <begin position="249"/>
        <end position="259"/>
    </location>
</feature>
<proteinExistence type="predicted"/>
<dbReference type="Proteomes" id="UP001626550">
    <property type="component" value="Unassembled WGS sequence"/>
</dbReference>
<evidence type="ECO:0000313" key="3">
    <source>
        <dbReference type="EMBL" id="KAL3309713.1"/>
    </source>
</evidence>
<dbReference type="EMBL" id="JBJKFK010003617">
    <property type="protein sequence ID" value="KAL3309713.1"/>
    <property type="molecule type" value="Genomic_DNA"/>
</dbReference>
<organism evidence="3 4">
    <name type="scientific">Cichlidogyrus casuarinus</name>
    <dbReference type="NCBI Taxonomy" id="1844966"/>
    <lineage>
        <taxon>Eukaryota</taxon>
        <taxon>Metazoa</taxon>
        <taxon>Spiralia</taxon>
        <taxon>Lophotrochozoa</taxon>
        <taxon>Platyhelminthes</taxon>
        <taxon>Monogenea</taxon>
        <taxon>Monopisthocotylea</taxon>
        <taxon>Dactylogyridea</taxon>
        <taxon>Ancyrocephalidae</taxon>
        <taxon>Cichlidogyrus</taxon>
    </lineage>
</organism>
<evidence type="ECO:0000256" key="2">
    <source>
        <dbReference type="SAM" id="MobiDB-lite"/>
    </source>
</evidence>
<keyword evidence="3" id="KW-0675">Receptor</keyword>
<evidence type="ECO:0000313" key="4">
    <source>
        <dbReference type="Proteomes" id="UP001626550"/>
    </source>
</evidence>
<sequence length="530" mass="60459">LFLEEDEVEALHDFEEECVEDYWRESKKAEKRTADTQLDRLNEKLDQMDLRMSEMHMHQSHIRGACYLLEEELINLSDNLRAGISSRGQETTEALRQQRETQQEAIDLNRRLNRVEKSLWSEYSEEKPLLTGAVLHLLKELQPKESAEKKDEEWSRDEWLKAVKKKLEAYRTATDSPPHTPANNARAGFYLPDPDASNLSVKPIRQLTFMKPNPLGLRSRMATVHSRFSEATRREYTTICDDIDLSVLNQQDSPDSSPFGSHVDLTQVGTTPAPKEEHGSNESANTSRRRSFGLLGLGKLSKTLPSMSDSKLTSNLNTSFPRSKSKDDEMIRAEVAERAELKGVLLKRLRQLSVATPETKTTSLKGDLSQPVIALSSEHEIDSAKRLSVHSQSEEITNTEDRESPLNKSDSYLATLTRVKSRSMSLEKPDMSPEEKRHKMSAMISAEEVGAFLNQRLTEEEENVVDPDLDLDLEQEQQEQEARLNFSRQFSDRKSPCWRHKARDSFVTGQQTSFFHSDSPEIAHRKSSDS</sequence>
<accession>A0ABD2PQD6</accession>
<feature type="region of interest" description="Disordered" evidence="2">
    <location>
        <begin position="511"/>
        <end position="530"/>
    </location>
</feature>
<feature type="region of interest" description="Disordered" evidence="2">
    <location>
        <begin position="384"/>
        <end position="411"/>
    </location>
</feature>
<feature type="coiled-coil region" evidence="1">
    <location>
        <begin position="24"/>
        <end position="51"/>
    </location>
</feature>
<keyword evidence="1" id="KW-0175">Coiled coil</keyword>
<dbReference type="AlphaFoldDB" id="A0ABD2PQD6"/>
<protein>
    <submittedName>
        <fullName evidence="3">Transient receptor putative cation channel subfamily M member 3</fullName>
    </submittedName>
</protein>